<dbReference type="GO" id="GO:0005737">
    <property type="term" value="C:cytoplasm"/>
    <property type="evidence" value="ECO:0007669"/>
    <property type="project" value="UniProtKB-SubCell"/>
</dbReference>
<feature type="domain" description="Caspase family p10" evidence="19">
    <location>
        <begin position="382"/>
        <end position="464"/>
    </location>
</feature>
<evidence type="ECO:0000256" key="3">
    <source>
        <dbReference type="ARBA" id="ARBA00010134"/>
    </source>
</evidence>
<dbReference type="Pfam" id="PF01335">
    <property type="entry name" value="DED"/>
    <property type="match status" value="2"/>
</dbReference>
<dbReference type="InterPro" id="IPR029030">
    <property type="entry name" value="Caspase-like_dom_sf"/>
</dbReference>
<evidence type="ECO:0000259" key="20">
    <source>
        <dbReference type="PROSITE" id="PS50208"/>
    </source>
</evidence>
<evidence type="ECO:0000256" key="6">
    <source>
        <dbReference type="ARBA" id="ARBA00022670"/>
    </source>
</evidence>
<dbReference type="KEGG" id="muo:115474270"/>
<evidence type="ECO:0000256" key="7">
    <source>
        <dbReference type="ARBA" id="ARBA00022703"/>
    </source>
</evidence>
<dbReference type="InterPro" id="IPR002138">
    <property type="entry name" value="Pept_C14_p10"/>
</dbReference>
<feature type="active site" evidence="16">
    <location>
        <position position="314"/>
    </location>
</feature>
<dbReference type="CDD" id="cd00032">
    <property type="entry name" value="CASc"/>
    <property type="match status" value="1"/>
</dbReference>
<dbReference type="InterPro" id="IPR011029">
    <property type="entry name" value="DEATH-like_dom_sf"/>
</dbReference>
<dbReference type="GO" id="GO:0006508">
    <property type="term" value="P:proteolysis"/>
    <property type="evidence" value="ECO:0007669"/>
    <property type="project" value="UniProtKB-KW"/>
</dbReference>
<dbReference type="GO" id="GO:0004197">
    <property type="term" value="F:cysteine-type endopeptidase activity"/>
    <property type="evidence" value="ECO:0007669"/>
    <property type="project" value="InterPro"/>
</dbReference>
<dbReference type="InterPro" id="IPR011600">
    <property type="entry name" value="Pept_C14_caspase"/>
</dbReference>
<dbReference type="PROSITE" id="PS50208">
    <property type="entry name" value="CASPASE_P20"/>
    <property type="match status" value="1"/>
</dbReference>
<organism evidence="21 22">
    <name type="scientific">Microcaecilia unicolor</name>
    <dbReference type="NCBI Taxonomy" id="1415580"/>
    <lineage>
        <taxon>Eukaryota</taxon>
        <taxon>Metazoa</taxon>
        <taxon>Chordata</taxon>
        <taxon>Craniata</taxon>
        <taxon>Vertebrata</taxon>
        <taxon>Euteleostomi</taxon>
        <taxon>Amphibia</taxon>
        <taxon>Gymnophiona</taxon>
        <taxon>Siphonopidae</taxon>
        <taxon>Microcaecilia</taxon>
    </lineage>
</organism>
<evidence type="ECO:0000256" key="5">
    <source>
        <dbReference type="ARBA" id="ARBA00022553"/>
    </source>
</evidence>
<dbReference type="GO" id="GO:0006915">
    <property type="term" value="P:apoptotic process"/>
    <property type="evidence" value="ECO:0007669"/>
    <property type="project" value="UniProtKB-KW"/>
</dbReference>
<comment type="catalytic activity">
    <reaction evidence="13">
        <text>Strict requirement for Asp at position P1 and has a preferred cleavage sequence of (Leu/Asp/Val)-Glu-Thr-Asp-|-(Gly/Ser/Ala).</text>
        <dbReference type="EC" id="3.4.22.61"/>
    </reaction>
</comment>
<dbReference type="SMART" id="SM00115">
    <property type="entry name" value="CASc"/>
    <property type="match status" value="1"/>
</dbReference>
<dbReference type="SMART" id="SM00031">
    <property type="entry name" value="DED"/>
    <property type="match status" value="2"/>
</dbReference>
<evidence type="ECO:0000256" key="17">
    <source>
        <dbReference type="RuleBase" id="RU003971"/>
    </source>
</evidence>
<evidence type="ECO:0000313" key="21">
    <source>
        <dbReference type="Proteomes" id="UP000515156"/>
    </source>
</evidence>
<proteinExistence type="inferred from homology"/>
<feature type="domain" description="Caspase family p20" evidence="20">
    <location>
        <begin position="241"/>
        <end position="361"/>
    </location>
</feature>
<dbReference type="PROSITE" id="PS50168">
    <property type="entry name" value="DED"/>
    <property type="match status" value="2"/>
</dbReference>
<evidence type="ECO:0000256" key="10">
    <source>
        <dbReference type="ARBA" id="ARBA00022807"/>
    </source>
</evidence>
<dbReference type="InterPro" id="IPR015917">
    <property type="entry name" value="Pept_C14A"/>
</dbReference>
<gene>
    <name evidence="22" type="primary">LOC115474270</name>
</gene>
<dbReference type="InterPro" id="IPR001875">
    <property type="entry name" value="DED_dom"/>
</dbReference>
<evidence type="ECO:0000256" key="11">
    <source>
        <dbReference type="ARBA" id="ARBA00023145"/>
    </source>
</evidence>
<dbReference type="AlphaFoldDB" id="A0A6P7YL53"/>
<keyword evidence="8" id="KW-0677">Repeat</keyword>
<dbReference type="Pfam" id="PF00656">
    <property type="entry name" value="Peptidase_C14"/>
    <property type="match status" value="1"/>
</dbReference>
<dbReference type="GO" id="GO:0051604">
    <property type="term" value="P:protein maturation"/>
    <property type="evidence" value="ECO:0007669"/>
    <property type="project" value="UniProtKB-ARBA"/>
</dbReference>
<keyword evidence="12" id="KW-0539">Nucleus</keyword>
<keyword evidence="4" id="KW-0963">Cytoplasm</keyword>
<dbReference type="GO" id="GO:0005886">
    <property type="term" value="C:plasma membrane"/>
    <property type="evidence" value="ECO:0007669"/>
    <property type="project" value="UniProtKB-ARBA"/>
</dbReference>
<evidence type="ECO:0000259" key="18">
    <source>
        <dbReference type="PROSITE" id="PS50168"/>
    </source>
</evidence>
<dbReference type="Gene3D" id="3.40.50.1460">
    <property type="match status" value="1"/>
</dbReference>
<reference evidence="22" key="1">
    <citation type="submission" date="2025-08" db="UniProtKB">
        <authorList>
            <consortium name="RefSeq"/>
        </authorList>
    </citation>
    <scope>IDENTIFICATION</scope>
</reference>
<dbReference type="InterPro" id="IPR016129">
    <property type="entry name" value="Caspase_his_AS"/>
</dbReference>
<keyword evidence="6" id="KW-0645">Protease</keyword>
<feature type="domain" description="DED" evidence="18">
    <location>
        <begin position="4"/>
        <end position="82"/>
    </location>
</feature>
<evidence type="ECO:0000259" key="19">
    <source>
        <dbReference type="PROSITE" id="PS50207"/>
    </source>
</evidence>
<dbReference type="Gene3D" id="1.10.533.10">
    <property type="entry name" value="Death Domain, Fas"/>
    <property type="match status" value="2"/>
</dbReference>
<dbReference type="Proteomes" id="UP000515156">
    <property type="component" value="Chromosome 7"/>
</dbReference>
<keyword evidence="11" id="KW-0865">Zymogen</keyword>
<dbReference type="PANTHER" id="PTHR48169:SF7">
    <property type="entry name" value="CASPASE 10"/>
    <property type="match status" value="1"/>
</dbReference>
<dbReference type="SUPFAM" id="SSF52129">
    <property type="entry name" value="Caspase-like"/>
    <property type="match status" value="1"/>
</dbReference>
<keyword evidence="9" id="KW-0378">Hydrolase</keyword>
<dbReference type="PROSITE" id="PS01122">
    <property type="entry name" value="CASPASE_CYS"/>
    <property type="match status" value="1"/>
</dbReference>
<sequence>MANTEHCLLLDISNELGTDDICAMKFLCKDHLSLKDLEDIKCGTNLFQCLTQKELLNEDNLSFLKELLLIINRNDLLRNKLNTSKEEMERVVQNNSQISQYRKLLFSISEEMSQNDITNAIFLLKDIPASKRKNATMLDILSEMEKMTILHEGSYDRLKTNLKRIGRRDLVQKIVDYEESIKASTEQQSPLETSFQEMTFKEEYQPWQNNSSTEMASASQLGDRKKEEKEVGDVYRMIAEPRGYCVIINNEDFKGLGKRKGTQKDVDALKRVFEWLHFETREHHNLTAEQLRTTLKSYNDHEHKDCFVCCILSHGKKQTVCGTDGEEVTIKDLASSFTASECGSLAYKPKLFFIQACQGGQQHKGIYYKKDSSEEFETDASPLRFVPDEADFLFAMSTVEGYESYRSVTDGSIFIQNLCKNLKLLCPKNEDLLSILTRVNNEVPEEQKKQMPVNKSTLRKKVIFPVPLAEDRQPEEENV</sequence>
<keyword evidence="10" id="KW-0788">Thiol protease</keyword>
<evidence type="ECO:0000256" key="15">
    <source>
        <dbReference type="ARBA" id="ARBA00068172"/>
    </source>
</evidence>
<evidence type="ECO:0000256" key="13">
    <source>
        <dbReference type="ARBA" id="ARBA00051626"/>
    </source>
</evidence>
<evidence type="ECO:0000256" key="4">
    <source>
        <dbReference type="ARBA" id="ARBA00022490"/>
    </source>
</evidence>
<evidence type="ECO:0000256" key="9">
    <source>
        <dbReference type="ARBA" id="ARBA00022801"/>
    </source>
</evidence>
<dbReference type="InParanoid" id="A0A6P7YL53"/>
<dbReference type="PROSITE" id="PS01121">
    <property type="entry name" value="CASPASE_HIS"/>
    <property type="match status" value="1"/>
</dbReference>
<accession>A0A6P7YL53</accession>
<evidence type="ECO:0000256" key="1">
    <source>
        <dbReference type="ARBA" id="ARBA00004123"/>
    </source>
</evidence>
<dbReference type="FunFam" id="1.10.533.10:FF:000016">
    <property type="entry name" value="CASP8 and FADD-like apoptosis regulator"/>
    <property type="match status" value="1"/>
</dbReference>
<feature type="domain" description="DED" evidence="18">
    <location>
        <begin position="100"/>
        <end position="176"/>
    </location>
</feature>
<feature type="active site" evidence="16">
    <location>
        <position position="357"/>
    </location>
</feature>
<comment type="subcellular location">
    <subcellularLocation>
        <location evidence="2">Cytoplasm</location>
    </subcellularLocation>
    <subcellularLocation>
        <location evidence="1">Nucleus</location>
    </subcellularLocation>
</comment>
<dbReference type="InterPro" id="IPR001309">
    <property type="entry name" value="Pept_C14_p20"/>
</dbReference>
<dbReference type="PIRSF" id="PIRSF038001">
    <property type="entry name" value="Caspase_ICE"/>
    <property type="match status" value="1"/>
</dbReference>
<evidence type="ECO:0000256" key="16">
    <source>
        <dbReference type="PIRSR" id="PIRSR038001-1"/>
    </source>
</evidence>
<comment type="similarity">
    <text evidence="3 17">Belongs to the peptidase C14A family.</text>
</comment>
<dbReference type="InterPro" id="IPR033139">
    <property type="entry name" value="Caspase_cys_AS"/>
</dbReference>
<dbReference type="GO" id="GO:0032991">
    <property type="term" value="C:protein-containing complex"/>
    <property type="evidence" value="ECO:0007669"/>
    <property type="project" value="UniProtKB-ARBA"/>
</dbReference>
<dbReference type="OrthoDB" id="6114029at2759"/>
<keyword evidence="21" id="KW-1185">Reference proteome</keyword>
<keyword evidence="5" id="KW-0597">Phosphoprotein</keyword>
<dbReference type="GO" id="GO:0005634">
    <property type="term" value="C:nucleus"/>
    <property type="evidence" value="ECO:0007669"/>
    <property type="project" value="UniProtKB-SubCell"/>
</dbReference>
<evidence type="ECO:0000256" key="12">
    <source>
        <dbReference type="ARBA" id="ARBA00023242"/>
    </source>
</evidence>
<name>A0A6P7YL53_9AMPH</name>
<evidence type="ECO:0000256" key="2">
    <source>
        <dbReference type="ARBA" id="ARBA00004496"/>
    </source>
</evidence>
<protein>
    <recommendedName>
        <fullName evidence="15">Caspase-8</fullName>
        <ecNumber evidence="14">3.4.22.61</ecNumber>
    </recommendedName>
</protein>
<evidence type="ECO:0000256" key="14">
    <source>
        <dbReference type="ARBA" id="ARBA00066479"/>
    </source>
</evidence>
<dbReference type="EC" id="3.4.22.61" evidence="14"/>
<dbReference type="PROSITE" id="PS50207">
    <property type="entry name" value="CASPASE_P10"/>
    <property type="match status" value="1"/>
</dbReference>
<dbReference type="PRINTS" id="PR00376">
    <property type="entry name" value="IL1BCENZYME"/>
</dbReference>
<keyword evidence="7" id="KW-0053">Apoptosis</keyword>
<dbReference type="RefSeq" id="XP_030065526.1">
    <property type="nucleotide sequence ID" value="XM_030209666.1"/>
</dbReference>
<dbReference type="SUPFAM" id="SSF47986">
    <property type="entry name" value="DEATH domain"/>
    <property type="match status" value="2"/>
</dbReference>
<dbReference type="GO" id="GO:0043065">
    <property type="term" value="P:positive regulation of apoptotic process"/>
    <property type="evidence" value="ECO:0007669"/>
    <property type="project" value="UniProtKB-ARBA"/>
</dbReference>
<evidence type="ECO:0000313" key="22">
    <source>
        <dbReference type="RefSeq" id="XP_030065526.1"/>
    </source>
</evidence>
<evidence type="ECO:0000256" key="8">
    <source>
        <dbReference type="ARBA" id="ARBA00022737"/>
    </source>
</evidence>
<dbReference type="FunFam" id="3.40.50.1460:FF:000008">
    <property type="entry name" value="caspase-8 isoform X1"/>
    <property type="match status" value="1"/>
</dbReference>
<dbReference type="PANTHER" id="PTHR48169">
    <property type="entry name" value="DED DOMAIN-CONTAINING PROTEIN"/>
    <property type="match status" value="1"/>
</dbReference>
<dbReference type="GeneID" id="115474270"/>